<feature type="transmembrane region" description="Helical" evidence="11">
    <location>
        <begin position="172"/>
        <end position="194"/>
    </location>
</feature>
<dbReference type="Gene3D" id="1.10.357.140">
    <property type="entry name" value="UbiA prenyltransferase"/>
    <property type="match status" value="1"/>
</dbReference>
<dbReference type="EMBL" id="CAEZTT010000089">
    <property type="protein sequence ID" value="CAB4579390.1"/>
    <property type="molecule type" value="Genomic_DNA"/>
</dbReference>
<dbReference type="InterPro" id="IPR006369">
    <property type="entry name" value="Protohaem_IX_farnesylTrfase"/>
</dbReference>
<dbReference type="InterPro" id="IPR044878">
    <property type="entry name" value="UbiA_sf"/>
</dbReference>
<evidence type="ECO:0000256" key="5">
    <source>
        <dbReference type="ARBA" id="ARBA00022692"/>
    </source>
</evidence>
<evidence type="ECO:0000256" key="9">
    <source>
        <dbReference type="ARBA" id="ARBA00040810"/>
    </source>
</evidence>
<dbReference type="Pfam" id="PF01040">
    <property type="entry name" value="UbiA"/>
    <property type="match status" value="1"/>
</dbReference>
<proteinExistence type="inferred from homology"/>
<keyword evidence="3" id="KW-1003">Cell membrane</keyword>
<evidence type="ECO:0000313" key="12">
    <source>
        <dbReference type="EMBL" id="CAB4579390.1"/>
    </source>
</evidence>
<accession>A0A6J6ES72</accession>
<feature type="transmembrane region" description="Helical" evidence="11">
    <location>
        <begin position="274"/>
        <end position="293"/>
    </location>
</feature>
<evidence type="ECO:0000256" key="8">
    <source>
        <dbReference type="ARBA" id="ARBA00023136"/>
    </source>
</evidence>
<gene>
    <name evidence="12" type="ORF">UFOPK1726_00797</name>
</gene>
<comment type="pathway">
    <text evidence="2">Porphyrin-containing compound metabolism; heme O biosynthesis; heme O from protoheme: step 1/1.</text>
</comment>
<feature type="transmembrane region" description="Helical" evidence="11">
    <location>
        <begin position="12"/>
        <end position="36"/>
    </location>
</feature>
<evidence type="ECO:0000256" key="7">
    <source>
        <dbReference type="ARBA" id="ARBA00023133"/>
    </source>
</evidence>
<keyword evidence="5 11" id="KW-0812">Transmembrane</keyword>
<reference evidence="12" key="1">
    <citation type="submission" date="2020-05" db="EMBL/GenBank/DDBJ databases">
        <authorList>
            <person name="Chiriac C."/>
            <person name="Salcher M."/>
            <person name="Ghai R."/>
            <person name="Kavagutti S V."/>
        </authorList>
    </citation>
    <scope>NUCLEOTIDE SEQUENCE</scope>
</reference>
<evidence type="ECO:0000256" key="2">
    <source>
        <dbReference type="ARBA" id="ARBA00004919"/>
    </source>
</evidence>
<dbReference type="PANTHER" id="PTHR43448:SF7">
    <property type="entry name" value="4-HYDROXYBENZOATE SOLANESYLTRANSFERASE"/>
    <property type="match status" value="1"/>
</dbReference>
<dbReference type="GO" id="GO:0008495">
    <property type="term" value="F:protoheme IX farnesyltransferase activity"/>
    <property type="evidence" value="ECO:0007669"/>
    <property type="project" value="InterPro"/>
</dbReference>
<dbReference type="NCBIfam" id="TIGR01473">
    <property type="entry name" value="cyoE_ctaB"/>
    <property type="match status" value="1"/>
</dbReference>
<evidence type="ECO:0000256" key="4">
    <source>
        <dbReference type="ARBA" id="ARBA00022679"/>
    </source>
</evidence>
<dbReference type="InterPro" id="IPR000537">
    <property type="entry name" value="UbiA_prenyltransferase"/>
</dbReference>
<organism evidence="12">
    <name type="scientific">freshwater metagenome</name>
    <dbReference type="NCBI Taxonomy" id="449393"/>
    <lineage>
        <taxon>unclassified sequences</taxon>
        <taxon>metagenomes</taxon>
        <taxon>ecological metagenomes</taxon>
    </lineage>
</organism>
<sequence>MSNLTSAPSRSYLRIILALVKPRIIELLLVTAIPALIYASGGWPDWRILFAVVVFGTLAAAGANAWNSIIERETDALMSRTKSRPLVTGELSVLHSGFVAAVLSIASIVGMYVSTNFAAAALTAAAIGFYVLGYTIVLKPRTNQNIVWGGIAGCFPVVIAEAAVIGEVTSSGWLMFAIIFFWTPAHYWPLAAHFKEDYSLANIPMLPVERPARTVAAWTLFYAVLTVLTSIVFFLVANLGFIFFTAALVSGMVFIGLSVNYYRDNRSDEGVGSMRVFHFSITYLAILFLSLGVDVLI</sequence>
<feature type="transmembrane region" description="Helical" evidence="11">
    <location>
        <begin position="145"/>
        <end position="166"/>
    </location>
</feature>
<keyword evidence="4" id="KW-0808">Transferase</keyword>
<feature type="transmembrane region" description="Helical" evidence="11">
    <location>
        <begin position="119"/>
        <end position="138"/>
    </location>
</feature>
<feature type="transmembrane region" description="Helical" evidence="11">
    <location>
        <begin position="215"/>
        <end position="235"/>
    </location>
</feature>
<dbReference type="HAMAP" id="MF_00154">
    <property type="entry name" value="CyoE_CtaB"/>
    <property type="match status" value="1"/>
</dbReference>
<dbReference type="GO" id="GO:0006783">
    <property type="term" value="P:heme biosynthetic process"/>
    <property type="evidence" value="ECO:0007669"/>
    <property type="project" value="UniProtKB-KW"/>
</dbReference>
<feature type="transmembrane region" description="Helical" evidence="11">
    <location>
        <begin position="241"/>
        <end position="262"/>
    </location>
</feature>
<protein>
    <recommendedName>
        <fullName evidence="9">Protoheme IX farnesyltransferase</fullName>
    </recommendedName>
    <alternativeName>
        <fullName evidence="10">Heme B farnesyltransferase</fullName>
    </alternativeName>
</protein>
<feature type="transmembrane region" description="Helical" evidence="11">
    <location>
        <begin position="48"/>
        <end position="70"/>
    </location>
</feature>
<feature type="transmembrane region" description="Helical" evidence="11">
    <location>
        <begin position="91"/>
        <end position="113"/>
    </location>
</feature>
<dbReference type="AlphaFoldDB" id="A0A6J6ES72"/>
<keyword evidence="7" id="KW-0350">Heme biosynthesis</keyword>
<comment type="subcellular location">
    <subcellularLocation>
        <location evidence="1">Cell membrane</location>
        <topology evidence="1">Multi-pass membrane protein</topology>
    </subcellularLocation>
</comment>
<evidence type="ECO:0000256" key="1">
    <source>
        <dbReference type="ARBA" id="ARBA00004651"/>
    </source>
</evidence>
<keyword evidence="6 11" id="KW-1133">Transmembrane helix</keyword>
<dbReference type="InterPro" id="IPR030470">
    <property type="entry name" value="UbiA_prenylTrfase_CS"/>
</dbReference>
<keyword evidence="8 11" id="KW-0472">Membrane</keyword>
<dbReference type="GO" id="GO:0005886">
    <property type="term" value="C:plasma membrane"/>
    <property type="evidence" value="ECO:0007669"/>
    <property type="project" value="UniProtKB-SubCell"/>
</dbReference>
<dbReference type="PROSITE" id="PS00943">
    <property type="entry name" value="UBIA"/>
    <property type="match status" value="1"/>
</dbReference>
<evidence type="ECO:0000256" key="3">
    <source>
        <dbReference type="ARBA" id="ARBA00022475"/>
    </source>
</evidence>
<evidence type="ECO:0000256" key="6">
    <source>
        <dbReference type="ARBA" id="ARBA00022989"/>
    </source>
</evidence>
<dbReference type="CDD" id="cd13957">
    <property type="entry name" value="PT_UbiA_Cox10"/>
    <property type="match status" value="1"/>
</dbReference>
<dbReference type="NCBIfam" id="NF003349">
    <property type="entry name" value="PRK04375.1-2"/>
    <property type="match status" value="1"/>
</dbReference>
<evidence type="ECO:0000256" key="10">
    <source>
        <dbReference type="ARBA" id="ARBA00042475"/>
    </source>
</evidence>
<evidence type="ECO:0000256" key="11">
    <source>
        <dbReference type="SAM" id="Phobius"/>
    </source>
</evidence>
<name>A0A6J6ES72_9ZZZZ</name>
<dbReference type="PANTHER" id="PTHR43448">
    <property type="entry name" value="PROTOHEME IX FARNESYLTRANSFERASE, MITOCHONDRIAL"/>
    <property type="match status" value="1"/>
</dbReference>